<dbReference type="RefSeq" id="WP_262660933.1">
    <property type="nucleotide sequence ID" value="NZ_JAMHKS010000063.1"/>
</dbReference>
<evidence type="ECO:0000313" key="2">
    <source>
        <dbReference type="Proteomes" id="UP001062027"/>
    </source>
</evidence>
<keyword evidence="2" id="KW-1185">Reference proteome</keyword>
<accession>A0ABT2R714</accession>
<evidence type="ECO:0000313" key="1">
    <source>
        <dbReference type="EMBL" id="MCU6676661.1"/>
    </source>
</evidence>
<dbReference type="EMBL" id="JAMHKS010000063">
    <property type="protein sequence ID" value="MCU6676661.1"/>
    <property type="molecule type" value="Genomic_DNA"/>
</dbReference>
<gene>
    <name evidence="1" type="ORF">M8318_03130</name>
</gene>
<protein>
    <submittedName>
        <fullName evidence="1">Uncharacterized protein</fullName>
    </submittedName>
</protein>
<proteinExistence type="predicted"/>
<name>A0ABT2R714_9ENTR</name>
<reference evidence="1" key="1">
    <citation type="submission" date="2022-05" db="EMBL/GenBank/DDBJ databases">
        <title>Description of a novel species of Leclercia; Leclercia tamurae and the Proposal for a Novel Genus Silvania gen. nov. Containing Two Novel Species Silvania hatchlandensis sp. nov. and Silvania confinis sp. nov. Isolated from the Rhizosphere of Oak.</title>
        <authorList>
            <person name="Maddock D.W."/>
            <person name="Brady C.L."/>
            <person name="Denman S."/>
            <person name="Arnold D."/>
        </authorList>
    </citation>
    <scope>NUCLEOTIDE SEQUENCE</scope>
    <source>
        <strain evidence="1">H6S3</strain>
    </source>
</reference>
<comment type="caution">
    <text evidence="1">The sequence shown here is derived from an EMBL/GenBank/DDBJ whole genome shotgun (WGS) entry which is preliminary data.</text>
</comment>
<sequence>MHTRNVNVKTAAQESTGRWVLSFPEPKTAHLIAVHGTQVSYAWNVLEDLKAAGAPYTRRNILADMFRRLGVK</sequence>
<dbReference type="Proteomes" id="UP001062027">
    <property type="component" value="Unassembled WGS sequence"/>
</dbReference>
<organism evidence="1 2">
    <name type="scientific">Leclercia tamurae</name>
    <dbReference type="NCBI Taxonomy" id="2926467"/>
    <lineage>
        <taxon>Bacteria</taxon>
        <taxon>Pseudomonadati</taxon>
        <taxon>Pseudomonadota</taxon>
        <taxon>Gammaproteobacteria</taxon>
        <taxon>Enterobacterales</taxon>
        <taxon>Enterobacteriaceae</taxon>
        <taxon>Leclercia</taxon>
    </lineage>
</organism>